<evidence type="ECO:0000313" key="4">
    <source>
        <dbReference type="WBParaSite" id="NBR_0001180801-mRNA-1"/>
    </source>
</evidence>
<protein>
    <submittedName>
        <fullName evidence="4">Sushi domain-containing protein</fullName>
    </submittedName>
</protein>
<accession>A0A0N4Y6S4</accession>
<gene>
    <name evidence="2" type="ORF">NBR_LOCUS11809</name>
</gene>
<dbReference type="InterPro" id="IPR055119">
    <property type="entry name" value="Mig18_Fn1"/>
</dbReference>
<feature type="domain" description="Abnormal cell migration protein 18-like fibronectin type I" evidence="1">
    <location>
        <begin position="17"/>
        <end position="85"/>
    </location>
</feature>
<dbReference type="AlphaFoldDB" id="A0A0N4Y6S4"/>
<keyword evidence="3" id="KW-1185">Reference proteome</keyword>
<dbReference type="EMBL" id="UYSL01020606">
    <property type="protein sequence ID" value="VDL75398.1"/>
    <property type="molecule type" value="Genomic_DNA"/>
</dbReference>
<proteinExistence type="predicted"/>
<dbReference type="Pfam" id="PF23003">
    <property type="entry name" value="Fn1_2"/>
    <property type="match status" value="1"/>
</dbReference>
<reference evidence="2 3" key="2">
    <citation type="submission" date="2018-11" db="EMBL/GenBank/DDBJ databases">
        <authorList>
            <consortium name="Pathogen Informatics"/>
        </authorList>
    </citation>
    <scope>NUCLEOTIDE SEQUENCE [LARGE SCALE GENOMIC DNA]</scope>
</reference>
<dbReference type="WBParaSite" id="NBR_0001180801-mRNA-1">
    <property type="protein sequence ID" value="NBR_0001180801-mRNA-1"/>
    <property type="gene ID" value="NBR_0001180801"/>
</dbReference>
<name>A0A0N4Y6S4_NIPBR</name>
<sequence length="184" mass="20936">MLIILFCIYVGAMGDCQIGTRTYSDGEEWVEGGIYKMRCTIGSTKYGGFHPVMLACVTSSGFEVPVGQTVVRGGAAWECNMRSADKVEGKPEIFQDCRRYPEEHASQPFGSRWTEGGYVLECGRVGRTLLRGCKRDGIFVPAERKLDRECASVFDLQQWFFKWVCWNDGMQWRINYADQIDRIP</sequence>
<reference evidence="4" key="1">
    <citation type="submission" date="2016-04" db="UniProtKB">
        <authorList>
            <consortium name="WormBaseParasite"/>
        </authorList>
    </citation>
    <scope>IDENTIFICATION</scope>
</reference>
<organism evidence="4">
    <name type="scientific">Nippostrongylus brasiliensis</name>
    <name type="common">Rat hookworm</name>
    <dbReference type="NCBI Taxonomy" id="27835"/>
    <lineage>
        <taxon>Eukaryota</taxon>
        <taxon>Metazoa</taxon>
        <taxon>Ecdysozoa</taxon>
        <taxon>Nematoda</taxon>
        <taxon>Chromadorea</taxon>
        <taxon>Rhabditida</taxon>
        <taxon>Rhabditina</taxon>
        <taxon>Rhabditomorpha</taxon>
        <taxon>Strongyloidea</taxon>
        <taxon>Heligmosomidae</taxon>
        <taxon>Nippostrongylus</taxon>
    </lineage>
</organism>
<dbReference type="Proteomes" id="UP000271162">
    <property type="component" value="Unassembled WGS sequence"/>
</dbReference>
<evidence type="ECO:0000259" key="1">
    <source>
        <dbReference type="Pfam" id="PF23003"/>
    </source>
</evidence>
<evidence type="ECO:0000313" key="2">
    <source>
        <dbReference type="EMBL" id="VDL75398.1"/>
    </source>
</evidence>
<evidence type="ECO:0000313" key="3">
    <source>
        <dbReference type="Proteomes" id="UP000271162"/>
    </source>
</evidence>